<comment type="caution">
    <text evidence="2">The sequence shown here is derived from an EMBL/GenBank/DDBJ whole genome shotgun (WGS) entry which is preliminary data.</text>
</comment>
<gene>
    <name evidence="2" type="ORF">ACFS25_27670</name>
</gene>
<evidence type="ECO:0000313" key="2">
    <source>
        <dbReference type="EMBL" id="MFD2937582.1"/>
    </source>
</evidence>
<feature type="region of interest" description="Disordered" evidence="1">
    <location>
        <begin position="43"/>
        <end position="75"/>
    </location>
</feature>
<proteinExistence type="predicted"/>
<organism evidence="2 3">
    <name type="scientific">Spirosoma flavum</name>
    <dbReference type="NCBI Taxonomy" id="2048557"/>
    <lineage>
        <taxon>Bacteria</taxon>
        <taxon>Pseudomonadati</taxon>
        <taxon>Bacteroidota</taxon>
        <taxon>Cytophagia</taxon>
        <taxon>Cytophagales</taxon>
        <taxon>Cytophagaceae</taxon>
        <taxon>Spirosoma</taxon>
    </lineage>
</organism>
<evidence type="ECO:0000313" key="3">
    <source>
        <dbReference type="Proteomes" id="UP001597512"/>
    </source>
</evidence>
<dbReference type="EMBL" id="JBHUOM010000040">
    <property type="protein sequence ID" value="MFD2937582.1"/>
    <property type="molecule type" value="Genomic_DNA"/>
</dbReference>
<evidence type="ECO:0000256" key="1">
    <source>
        <dbReference type="SAM" id="MobiDB-lite"/>
    </source>
</evidence>
<protein>
    <submittedName>
        <fullName evidence="2">Uncharacterized protein</fullName>
    </submittedName>
</protein>
<dbReference type="RefSeq" id="WP_381507806.1">
    <property type="nucleotide sequence ID" value="NZ_JBHUOM010000040.1"/>
</dbReference>
<name>A0ABW6ASI9_9BACT</name>
<accession>A0ABW6ASI9</accession>
<reference evidence="3" key="1">
    <citation type="journal article" date="2019" name="Int. J. Syst. Evol. Microbiol.">
        <title>The Global Catalogue of Microorganisms (GCM) 10K type strain sequencing project: providing services to taxonomists for standard genome sequencing and annotation.</title>
        <authorList>
            <consortium name="The Broad Institute Genomics Platform"/>
            <consortium name="The Broad Institute Genome Sequencing Center for Infectious Disease"/>
            <person name="Wu L."/>
            <person name="Ma J."/>
        </authorList>
    </citation>
    <scope>NUCLEOTIDE SEQUENCE [LARGE SCALE GENOMIC DNA]</scope>
    <source>
        <strain evidence="3">KCTC 52490</strain>
    </source>
</reference>
<feature type="compositionally biased region" description="Basic and acidic residues" evidence="1">
    <location>
        <begin position="65"/>
        <end position="75"/>
    </location>
</feature>
<sequence>MVSEQGRSFASPNLGSEDRIATRATLLSQRRLPAGNRRAALRSNRLGTGQDKLKVARHSPPCPKLPDRCLLRSKR</sequence>
<keyword evidence="3" id="KW-1185">Reference proteome</keyword>
<dbReference type="Proteomes" id="UP001597512">
    <property type="component" value="Unassembled WGS sequence"/>
</dbReference>